<evidence type="ECO:0000313" key="5">
    <source>
        <dbReference type="Proteomes" id="UP000320333"/>
    </source>
</evidence>
<dbReference type="Proteomes" id="UP000320333">
    <property type="component" value="Unassembled WGS sequence"/>
</dbReference>
<dbReference type="GO" id="GO:0003341">
    <property type="term" value="P:cilium movement"/>
    <property type="evidence" value="ECO:0007669"/>
    <property type="project" value="InterPro"/>
</dbReference>
<feature type="region of interest" description="Disordered" evidence="3">
    <location>
        <begin position="860"/>
        <end position="944"/>
    </location>
</feature>
<evidence type="ECO:0000313" key="4">
    <source>
        <dbReference type="EMBL" id="TPX74440.1"/>
    </source>
</evidence>
<dbReference type="OrthoDB" id="10259720at2759"/>
<sequence length="1056" mass="120513">MLSTDNIHAHSLPPFANSKNKELSAQIHSKESRLQSLLSVLDDNVSRTDAMGGHLKNVKQELMHTQALHDAKTRQIETEDHFKQLADRECGRLVLEIRRTEKEIAEITDHLTTIQNNIYRGNERIDGIRSELKMEKEELSEWLRVQAEKEEDNFALLKYTKEDDARIKELSLVIEKLMQEVNKKKALLSTEVTETQVAQIELDKTTEAFKRLHVERQELIQQWENAIVTMQKRDKEIMDMQDKYQQTKEELAEKAKVISEKQAFLDMQLANNAETEKRIAIFDRNVCKLRMDHTDALTNLSQFQDEVEVLRSTLTKTSTDLSNRKNEVLNLKQDLKEKQETLERETMNKTTAKDKLSRVTSTTLSLEAKAAELQEILRNEESRNKELDREIKILREQQFKRTQELFRLRQDEKNLTAEIAGSEATLKNLSSTVHRLDQDALKQQALLYAQEFQIQQLERKVRRAQGDRTDEEKEVLLKKIEELNGQLELLSKKYTLLNTQLKKSQEDLRQAKRKTETLQKEKNSITENIDDLNLYTESAGNQLNTKIKEKEELMVEENILRLELRKLRGFLNTRADQVFTLEHRQIQLQLALEERTREIQIHNDMLRVQVKNAEEERHGANSELRDRVGKVEKLRRRYEILMTQFAPEEGEEEHSQAYYVIKASQEREELQREGDELDAKIRKAEKEIKALENTLKLMNDRNEEYRMNLYKAELNASDIQHRDLLEQQYRTVMERYKAKRQDIQTLQQNLTSLERTYQSISGDESSRLQAVNLIETKLTAMEKDIKEQEEKRDRAYKSAVRVAKMLQKSSNAANTTVEELDFRIRECKDLRNLIQTEIARIVDQHPEITMKVMDLYTQKNLEPPSRPLSRVPSRATSIDGQSDTSSDNGKPRTSTGAGRASATAKQPQSRTSSRSSSVMGAATFGGVPPRAPQAPSTRQLTTASVTGAAVGSGATTPAAGHSRVASQVHMSTTNLNAAVMLPPAPPASNQAIPSQHKKTASMPSGSKPGTGAVSIPTAERTSSSERIGPITGAGRIKKPARPGSAGSSSSRGSSNR</sequence>
<protein>
    <recommendedName>
        <fullName evidence="6">Coiled-coil domain-containing protein 39</fullName>
    </recommendedName>
</protein>
<dbReference type="GO" id="GO:0005930">
    <property type="term" value="C:axoneme"/>
    <property type="evidence" value="ECO:0007669"/>
    <property type="project" value="InterPro"/>
</dbReference>
<dbReference type="GO" id="GO:0060285">
    <property type="term" value="P:cilium-dependent cell motility"/>
    <property type="evidence" value="ECO:0007669"/>
    <property type="project" value="TreeGrafter"/>
</dbReference>
<comment type="caution">
    <text evidence="4">The sequence shown here is derived from an EMBL/GenBank/DDBJ whole genome shotgun (WGS) entry which is preliminary data.</text>
</comment>
<dbReference type="Pfam" id="PF24161">
    <property type="entry name" value="CCDC39"/>
    <property type="match status" value="1"/>
</dbReference>
<name>A0A507FFS7_9FUNG</name>
<keyword evidence="5" id="KW-1185">Reference proteome</keyword>
<feature type="compositionally biased region" description="Polar residues" evidence="3">
    <location>
        <begin position="875"/>
        <end position="888"/>
    </location>
</feature>
<feature type="region of interest" description="Disordered" evidence="3">
    <location>
        <begin position="1"/>
        <end position="24"/>
    </location>
</feature>
<dbReference type="PANTHER" id="PTHR18962">
    <property type="entry name" value="COILED-COIL DOMAIN-CONTAINING PROTEIN 39"/>
    <property type="match status" value="1"/>
</dbReference>
<feature type="coiled-coil region" evidence="2">
    <location>
        <begin position="318"/>
        <end position="397"/>
    </location>
</feature>
<feature type="compositionally biased region" description="Low complexity" evidence="3">
    <location>
        <begin position="892"/>
        <end position="917"/>
    </location>
</feature>
<evidence type="ECO:0008006" key="6">
    <source>
        <dbReference type="Google" id="ProtNLM"/>
    </source>
</evidence>
<dbReference type="STRING" id="246404.A0A507FFS7"/>
<feature type="coiled-coil region" evidence="2">
    <location>
        <begin position="660"/>
        <end position="798"/>
    </location>
</feature>
<evidence type="ECO:0000256" key="1">
    <source>
        <dbReference type="ARBA" id="ARBA00023054"/>
    </source>
</evidence>
<gene>
    <name evidence="4" type="ORF">CcCBS67573_g04288</name>
</gene>
<feature type="coiled-coil region" evidence="2">
    <location>
        <begin position="167"/>
        <end position="261"/>
    </location>
</feature>
<evidence type="ECO:0000256" key="2">
    <source>
        <dbReference type="SAM" id="Coils"/>
    </source>
</evidence>
<proteinExistence type="predicted"/>
<reference evidence="4 5" key="1">
    <citation type="journal article" date="2019" name="Sci. Rep.">
        <title>Comparative genomics of chytrid fungi reveal insights into the obligate biotrophic and pathogenic lifestyle of Synchytrium endobioticum.</title>
        <authorList>
            <person name="van de Vossenberg B.T.L.H."/>
            <person name="Warris S."/>
            <person name="Nguyen H.D.T."/>
            <person name="van Gent-Pelzer M.P.E."/>
            <person name="Joly D.L."/>
            <person name="van de Geest H.C."/>
            <person name="Bonants P.J.M."/>
            <person name="Smith D.S."/>
            <person name="Levesque C.A."/>
            <person name="van der Lee T.A.J."/>
        </authorList>
    </citation>
    <scope>NUCLEOTIDE SEQUENCE [LARGE SCALE GENOMIC DNA]</scope>
    <source>
        <strain evidence="4 5">CBS 675.73</strain>
    </source>
</reference>
<keyword evidence="1 2" id="KW-0175">Coiled coil</keyword>
<feature type="coiled-coil region" evidence="2">
    <location>
        <begin position="454"/>
        <end position="528"/>
    </location>
</feature>
<organism evidence="4 5">
    <name type="scientific">Chytriomyces confervae</name>
    <dbReference type="NCBI Taxonomy" id="246404"/>
    <lineage>
        <taxon>Eukaryota</taxon>
        <taxon>Fungi</taxon>
        <taxon>Fungi incertae sedis</taxon>
        <taxon>Chytridiomycota</taxon>
        <taxon>Chytridiomycota incertae sedis</taxon>
        <taxon>Chytridiomycetes</taxon>
        <taxon>Chytridiales</taxon>
        <taxon>Chytriomycetaceae</taxon>
        <taxon>Chytriomyces</taxon>
    </lineage>
</organism>
<dbReference type="GO" id="GO:0036159">
    <property type="term" value="P:inner dynein arm assembly"/>
    <property type="evidence" value="ECO:0007669"/>
    <property type="project" value="InterPro"/>
</dbReference>
<feature type="compositionally biased region" description="Low complexity" evidence="3">
    <location>
        <begin position="1041"/>
        <end position="1056"/>
    </location>
</feature>
<dbReference type="AlphaFoldDB" id="A0A507FFS7"/>
<dbReference type="PANTHER" id="PTHR18962:SF0">
    <property type="entry name" value="COILED-COIL DOMAIN-CONTAINING PROTEIN 39"/>
    <property type="match status" value="1"/>
</dbReference>
<dbReference type="InterPro" id="IPR033290">
    <property type="entry name" value="CCDC39"/>
</dbReference>
<dbReference type="EMBL" id="QEAP01000125">
    <property type="protein sequence ID" value="TPX74440.1"/>
    <property type="molecule type" value="Genomic_DNA"/>
</dbReference>
<evidence type="ECO:0000256" key="3">
    <source>
        <dbReference type="SAM" id="MobiDB-lite"/>
    </source>
</evidence>
<accession>A0A507FFS7</accession>
<feature type="region of interest" description="Disordered" evidence="3">
    <location>
        <begin position="979"/>
        <end position="1056"/>
    </location>
</feature>